<organism evidence="1 2">
    <name type="scientific">Bacillus phage vB_BceM_Bc431v3</name>
    <dbReference type="NCBI Taxonomy" id="1195072"/>
    <lineage>
        <taxon>Viruses</taxon>
        <taxon>Duplodnaviria</taxon>
        <taxon>Heunggongvirae</taxon>
        <taxon>Uroviricota</taxon>
        <taxon>Caudoviricetes</taxon>
        <taxon>Herelleviridae</taxon>
        <taxon>Bastillevirinae</taxon>
        <taxon>Caeruleovirus</taxon>
        <taxon>Caeruleovirus Bc431</taxon>
    </lineage>
</organism>
<accession>M4HN78</accession>
<evidence type="ECO:0000313" key="1">
    <source>
        <dbReference type="EMBL" id="AFQ96443.1"/>
    </source>
</evidence>
<keyword evidence="2" id="KW-1185">Reference proteome</keyword>
<dbReference type="OrthoDB" id="25734at10239"/>
<dbReference type="Proteomes" id="UP000011865">
    <property type="component" value="Segment"/>
</dbReference>
<gene>
    <name evidence="1" type="primary">orf134</name>
</gene>
<reference evidence="1 2" key="1">
    <citation type="journal article" date="2013" name="Virol. J.">
        <title>Genome sequence and analysis of a broad-host range lytic bacteriophage that infects the Bacillus cereus group.</title>
        <authorList>
            <person name="El-Arabi T.F."/>
            <person name="Griffiths M.W."/>
            <person name="She Y.M."/>
            <person name="Villegas A."/>
            <person name="Lingohr E.J."/>
            <person name="Kropinski A.M."/>
        </authorList>
    </citation>
    <scope>NUCLEOTIDE SEQUENCE [LARGE SCALE GENOMIC DNA]</scope>
</reference>
<dbReference type="KEGG" id="vg:15041892"/>
<protein>
    <submittedName>
        <fullName evidence="1">Uncharacterized protein</fullName>
    </submittedName>
</protein>
<dbReference type="RefSeq" id="YP_007677033.1">
    <property type="nucleotide sequence ID" value="NC_020873.1"/>
</dbReference>
<name>M4HN78_9CAUD</name>
<proteinExistence type="predicted"/>
<evidence type="ECO:0000313" key="2">
    <source>
        <dbReference type="Proteomes" id="UP000011865"/>
    </source>
</evidence>
<dbReference type="EMBL" id="JX094431">
    <property type="protein sequence ID" value="AFQ96443.1"/>
    <property type="molecule type" value="Genomic_DNA"/>
</dbReference>
<sequence length="54" mass="6471">MDYTNNFSELVRHIEKKLMDGYESIDIYEELEKEGDWAPDSLHDAYYIAKKNLE</sequence>
<dbReference type="GeneID" id="15041892"/>